<keyword evidence="4" id="KW-0677">Repeat</keyword>
<feature type="non-terminal residue" evidence="10">
    <location>
        <position position="718"/>
    </location>
</feature>
<dbReference type="Gene3D" id="2.130.10.10">
    <property type="entry name" value="YVTN repeat-like/Quinoprotein amine dehydrogenase"/>
    <property type="match status" value="1"/>
</dbReference>
<feature type="region of interest" description="Disordered" evidence="6">
    <location>
        <begin position="535"/>
        <end position="718"/>
    </location>
</feature>
<dbReference type="EMBL" id="KN837155">
    <property type="protein sequence ID" value="KIJ39068.1"/>
    <property type="molecule type" value="Genomic_DNA"/>
</dbReference>
<comment type="similarity">
    <text evidence="2">Belongs to the WD repeat NOL10/ENP2 family.</text>
</comment>
<dbReference type="Pfam" id="PF23098">
    <property type="entry name" value="Beta-prop_NOL10_N"/>
    <property type="match status" value="1"/>
</dbReference>
<evidence type="ECO:0000256" key="5">
    <source>
        <dbReference type="ARBA" id="ARBA00023242"/>
    </source>
</evidence>
<evidence type="ECO:0000259" key="7">
    <source>
        <dbReference type="Pfam" id="PF08159"/>
    </source>
</evidence>
<dbReference type="PANTHER" id="PTHR14927">
    <property type="entry name" value="NUCLEOLAR PROTEIN 10"/>
    <property type="match status" value="1"/>
</dbReference>
<feature type="compositionally biased region" description="Basic and acidic residues" evidence="6">
    <location>
        <begin position="477"/>
        <end position="488"/>
    </location>
</feature>
<feature type="domain" description="Nucleolar protein 10-like second" evidence="8">
    <location>
        <begin position="389"/>
        <end position="436"/>
    </location>
</feature>
<evidence type="ECO:0000256" key="6">
    <source>
        <dbReference type="SAM" id="MobiDB-lite"/>
    </source>
</evidence>
<evidence type="ECO:0000313" key="11">
    <source>
        <dbReference type="Proteomes" id="UP000054279"/>
    </source>
</evidence>
<evidence type="ECO:0008006" key="12">
    <source>
        <dbReference type="Google" id="ProtNLM"/>
    </source>
</evidence>
<evidence type="ECO:0000313" key="10">
    <source>
        <dbReference type="EMBL" id="KIJ39068.1"/>
    </source>
</evidence>
<dbReference type="InterPro" id="IPR040382">
    <property type="entry name" value="NOL10/Enp2"/>
</dbReference>
<comment type="subcellular location">
    <subcellularLocation>
        <location evidence="1">Nucleus</location>
        <location evidence="1">Nucleolus</location>
    </subcellularLocation>
</comment>
<sequence length="718" mass="79573">MNDSVKVYTVNGAASGSASSLPDWLTRKRIAKKGKRAIREHIEGTIDLVQHLEFPEASIKVKTTKDGHHAVATGVYKPQMRVWDLDQLTLKFERHSEAENVDFLILSDDWTKTLHLQTDRSLEFHTQGGFHYRARIPHFGRSLAYHAPSCDAIVAASGHEVYRINLDQGRFMIPLDMSSGGVGEIEGVNVANVNPAHQLFAFAIEGNGTVQFWDPRSRSRVGILNLPEASLTASSSLNTAPLSATAIASRSDGLSYAIGTSTGHTLLYDIRSPRAYAIKDQGYGLPVKCVDWVEGGHKVAGDGMVISADKKVIKIWDRKTPETNFAAITPSTDINHVHHIPGSGLLMLANEGIQMNSYYIPQLGPAPRWSSFLDNITEEMEDQSTRSAYEDFKFVERGELARLGLDHLVGTPALKPYMHGYFLSLKLYDAARVIANPYIHEEHREKVIKAKIEKLAETRIRTRKDAPKVNKALAEKIRRDQEREAKKEEKRRRLKGKEAATEETEGVEKKDQPNVLIDDRFKALFEDPEFEVDTTTREYGLLNPSTAAQKHRKTVVEEEEDESDKVSSDGLGDSDNSDEESDAHSSDSSAAGDLQQFDPRARRSDGTKFNRSLPPSQRPIPQPKLVSLQPQTDGDASDPRANKNSSFGERRKQVSSKPSKGKASNGDAEGAMEISFFPSASKGDYGHSDGEDENPQKTKKPKGVEIFGAGMEKGKEDE</sequence>
<dbReference type="GO" id="GO:0032040">
    <property type="term" value="C:small-subunit processome"/>
    <property type="evidence" value="ECO:0007669"/>
    <property type="project" value="TreeGrafter"/>
</dbReference>
<feature type="domain" description="Nucleolar protein 10-like N-terminal" evidence="9">
    <location>
        <begin position="16"/>
        <end position="383"/>
    </location>
</feature>
<evidence type="ECO:0000256" key="2">
    <source>
        <dbReference type="ARBA" id="ARBA00005264"/>
    </source>
</evidence>
<evidence type="ECO:0000256" key="1">
    <source>
        <dbReference type="ARBA" id="ARBA00004604"/>
    </source>
</evidence>
<dbReference type="InterPro" id="IPR015943">
    <property type="entry name" value="WD40/YVTN_repeat-like_dom_sf"/>
</dbReference>
<reference evidence="10 11" key="1">
    <citation type="submission" date="2014-06" db="EMBL/GenBank/DDBJ databases">
        <title>Evolutionary Origins and Diversification of the Mycorrhizal Mutualists.</title>
        <authorList>
            <consortium name="DOE Joint Genome Institute"/>
            <consortium name="Mycorrhizal Genomics Consortium"/>
            <person name="Kohler A."/>
            <person name="Kuo A."/>
            <person name="Nagy L.G."/>
            <person name="Floudas D."/>
            <person name="Copeland A."/>
            <person name="Barry K.W."/>
            <person name="Cichocki N."/>
            <person name="Veneault-Fourrey C."/>
            <person name="LaButti K."/>
            <person name="Lindquist E.A."/>
            <person name="Lipzen A."/>
            <person name="Lundell T."/>
            <person name="Morin E."/>
            <person name="Murat C."/>
            <person name="Riley R."/>
            <person name="Ohm R."/>
            <person name="Sun H."/>
            <person name="Tunlid A."/>
            <person name="Henrissat B."/>
            <person name="Grigoriev I.V."/>
            <person name="Hibbett D.S."/>
            <person name="Martin F."/>
        </authorList>
    </citation>
    <scope>NUCLEOTIDE SEQUENCE [LARGE SCALE GENOMIC DNA]</scope>
    <source>
        <strain evidence="10 11">SS14</strain>
    </source>
</reference>
<gene>
    <name evidence="10" type="ORF">M422DRAFT_32912</name>
</gene>
<dbReference type="InterPro" id="IPR056551">
    <property type="entry name" value="Beta-prop_NOL10_N"/>
</dbReference>
<dbReference type="Proteomes" id="UP000054279">
    <property type="component" value="Unassembled WGS sequence"/>
</dbReference>
<protein>
    <recommendedName>
        <fullName evidence="12">NUC153 domain-containing protein</fullName>
    </recommendedName>
</protein>
<keyword evidence="11" id="KW-1185">Reference proteome</keyword>
<proteinExistence type="inferred from homology"/>
<accession>A0A0C9U7T2</accession>
<evidence type="ECO:0000256" key="3">
    <source>
        <dbReference type="ARBA" id="ARBA00022574"/>
    </source>
</evidence>
<dbReference type="InterPro" id="IPR036322">
    <property type="entry name" value="WD40_repeat_dom_sf"/>
</dbReference>
<dbReference type="InterPro" id="IPR012580">
    <property type="entry name" value="NUC153"/>
</dbReference>
<evidence type="ECO:0000259" key="8">
    <source>
        <dbReference type="Pfam" id="PF23097"/>
    </source>
</evidence>
<organism evidence="10 11">
    <name type="scientific">Sphaerobolus stellatus (strain SS14)</name>
    <dbReference type="NCBI Taxonomy" id="990650"/>
    <lineage>
        <taxon>Eukaryota</taxon>
        <taxon>Fungi</taxon>
        <taxon>Dikarya</taxon>
        <taxon>Basidiomycota</taxon>
        <taxon>Agaricomycotina</taxon>
        <taxon>Agaricomycetes</taxon>
        <taxon>Phallomycetidae</taxon>
        <taxon>Geastrales</taxon>
        <taxon>Sphaerobolaceae</taxon>
        <taxon>Sphaerobolus</taxon>
    </lineage>
</organism>
<dbReference type="Pfam" id="PF23097">
    <property type="entry name" value="NOL10_2nd"/>
    <property type="match status" value="1"/>
</dbReference>
<feature type="compositionally biased region" description="Basic and acidic residues" evidence="6">
    <location>
        <begin position="599"/>
        <end position="608"/>
    </location>
</feature>
<dbReference type="SUPFAM" id="SSF50978">
    <property type="entry name" value="WD40 repeat-like"/>
    <property type="match status" value="1"/>
</dbReference>
<feature type="region of interest" description="Disordered" evidence="6">
    <location>
        <begin position="477"/>
        <end position="511"/>
    </location>
</feature>
<dbReference type="OrthoDB" id="273340at2759"/>
<feature type="domain" description="NUC153" evidence="7">
    <location>
        <begin position="518"/>
        <end position="546"/>
    </location>
</feature>
<dbReference type="PANTHER" id="PTHR14927:SF0">
    <property type="entry name" value="NUCLEOLAR PROTEIN 10"/>
    <property type="match status" value="1"/>
</dbReference>
<keyword evidence="5" id="KW-0539">Nucleus</keyword>
<evidence type="ECO:0000259" key="9">
    <source>
        <dbReference type="Pfam" id="PF23098"/>
    </source>
</evidence>
<name>A0A0C9U7T2_SPHS4</name>
<dbReference type="AlphaFoldDB" id="A0A0C9U7T2"/>
<evidence type="ECO:0000256" key="4">
    <source>
        <dbReference type="ARBA" id="ARBA00022737"/>
    </source>
</evidence>
<dbReference type="GO" id="GO:0030686">
    <property type="term" value="C:90S preribosome"/>
    <property type="evidence" value="ECO:0007669"/>
    <property type="project" value="TreeGrafter"/>
</dbReference>
<dbReference type="Pfam" id="PF08159">
    <property type="entry name" value="NUC153"/>
    <property type="match status" value="1"/>
</dbReference>
<dbReference type="GO" id="GO:0000462">
    <property type="term" value="P:maturation of SSU-rRNA from tricistronic rRNA transcript (SSU-rRNA, 5.8S rRNA, LSU-rRNA)"/>
    <property type="evidence" value="ECO:0007669"/>
    <property type="project" value="TreeGrafter"/>
</dbReference>
<dbReference type="InterPro" id="IPR056550">
    <property type="entry name" value="NOL10_2nd"/>
</dbReference>
<feature type="compositionally biased region" description="Basic and acidic residues" evidence="6">
    <location>
        <begin position="496"/>
        <end position="511"/>
    </location>
</feature>
<keyword evidence="3" id="KW-0853">WD repeat</keyword>
<dbReference type="HOGENOM" id="CLU_009923_0_0_1"/>